<dbReference type="EMBL" id="JACHXK010000039">
    <property type="protein sequence ID" value="MBB3114699.1"/>
    <property type="molecule type" value="Genomic_DNA"/>
</dbReference>
<evidence type="ECO:0000313" key="2">
    <source>
        <dbReference type="Proteomes" id="UP000570361"/>
    </source>
</evidence>
<protein>
    <submittedName>
        <fullName evidence="1">Uncharacterized protein</fullName>
    </submittedName>
</protein>
<evidence type="ECO:0000313" key="1">
    <source>
        <dbReference type="EMBL" id="MBB3114699.1"/>
    </source>
</evidence>
<accession>A0A7W5B5S5</accession>
<gene>
    <name evidence="1" type="ORF">FHS18_006841</name>
</gene>
<sequence>MDRTPDEVRVYKNTDEGSEFIVEAFVTIDNVSTWVKAHVSEKQVIDLKSQLDSLLE</sequence>
<keyword evidence="2" id="KW-1185">Reference proteome</keyword>
<dbReference type="Proteomes" id="UP000570361">
    <property type="component" value="Unassembled WGS sequence"/>
</dbReference>
<name>A0A7W5B5S5_9BACL</name>
<dbReference type="AlphaFoldDB" id="A0A7W5B5S5"/>
<comment type="caution">
    <text evidence="1">The sequence shown here is derived from an EMBL/GenBank/DDBJ whole genome shotgun (WGS) entry which is preliminary data.</text>
</comment>
<reference evidence="1 2" key="1">
    <citation type="submission" date="2020-08" db="EMBL/GenBank/DDBJ databases">
        <title>Genomic Encyclopedia of Type Strains, Phase III (KMG-III): the genomes of soil and plant-associated and newly described type strains.</title>
        <authorList>
            <person name="Whitman W."/>
        </authorList>
    </citation>
    <scope>NUCLEOTIDE SEQUENCE [LARGE SCALE GENOMIC DNA]</scope>
    <source>
        <strain evidence="1 2">CECT 5862</strain>
    </source>
</reference>
<organism evidence="1 2">
    <name type="scientific">Paenibacillus phyllosphaerae</name>
    <dbReference type="NCBI Taxonomy" id="274593"/>
    <lineage>
        <taxon>Bacteria</taxon>
        <taxon>Bacillati</taxon>
        <taxon>Bacillota</taxon>
        <taxon>Bacilli</taxon>
        <taxon>Bacillales</taxon>
        <taxon>Paenibacillaceae</taxon>
        <taxon>Paenibacillus</taxon>
    </lineage>
</organism>
<proteinExistence type="predicted"/>